<gene>
    <name evidence="1" type="ORF">UN65_02890</name>
</gene>
<dbReference type="RefSeq" id="WP_138424938.1">
    <property type="nucleotide sequence ID" value="NZ_CP010992.1"/>
</dbReference>
<name>A0AAI8CGM1_9FLAO</name>
<dbReference type="Proteomes" id="UP000304840">
    <property type="component" value="Chromosome"/>
</dbReference>
<organism evidence="1 2">
    <name type="scientific">Flavobacterium columnare</name>
    <dbReference type="NCBI Taxonomy" id="996"/>
    <lineage>
        <taxon>Bacteria</taxon>
        <taxon>Pseudomonadati</taxon>
        <taxon>Bacteroidota</taxon>
        <taxon>Flavobacteriia</taxon>
        <taxon>Flavobacteriales</taxon>
        <taxon>Flavobacteriaceae</taxon>
        <taxon>Flavobacterium</taxon>
    </lineage>
</organism>
<accession>A0AAI8CGM1</accession>
<evidence type="ECO:0000313" key="2">
    <source>
        <dbReference type="Proteomes" id="UP000304840"/>
    </source>
</evidence>
<evidence type="ECO:0000313" key="1">
    <source>
        <dbReference type="EMBL" id="AMO19430.1"/>
    </source>
</evidence>
<protein>
    <submittedName>
        <fullName evidence="1">Uncharacterized protein</fullName>
    </submittedName>
</protein>
<reference evidence="1 2" key="2">
    <citation type="submission" date="2019-05" db="EMBL/GenBank/DDBJ databases">
        <authorList>
            <person name="Ravantti J.J."/>
        </authorList>
    </citation>
    <scope>NUCLEOTIDE SEQUENCE [LARGE SCALE GENOMIC DNA]</scope>
    <source>
        <strain evidence="1 2">B185</strain>
    </source>
</reference>
<dbReference type="EMBL" id="CP010992">
    <property type="protein sequence ID" value="AMO19430.1"/>
    <property type="molecule type" value="Genomic_DNA"/>
</dbReference>
<proteinExistence type="predicted"/>
<dbReference type="AlphaFoldDB" id="A0AAI8CGM1"/>
<reference evidence="2" key="1">
    <citation type="submission" date="2016-03" db="EMBL/GenBank/DDBJ databases">
        <title>Flavobacterium columnare strain B185, complete genome.</title>
        <authorList>
            <person name="Sundberg L.-R."/>
            <person name="Papponen P."/>
            <person name="Laanto E."/>
        </authorList>
    </citation>
    <scope>NUCLEOTIDE SEQUENCE [LARGE SCALE GENOMIC DNA]</scope>
    <source>
        <strain evidence="2">B185</strain>
    </source>
</reference>
<sequence>MKINLKLTYDQIFAVSKLTHQVYDLPPTVNPNEKEMRSIAYDIADKFMNKYKSIIKKGDVFDKKKTYKMALKFNEAKGLYRIIFDLLGTVNDVYYRAILDRLKNEIEPQIL</sequence>